<accession>A0A3M0CGC5</accession>
<gene>
    <name evidence="3" type="ORF">BXY39_1293</name>
</gene>
<dbReference type="AlphaFoldDB" id="A0A3M0CGC5"/>
<evidence type="ECO:0000313" key="3">
    <source>
        <dbReference type="EMBL" id="RMB08658.1"/>
    </source>
</evidence>
<evidence type="ECO:0000313" key="4">
    <source>
        <dbReference type="Proteomes" id="UP000271227"/>
    </source>
</evidence>
<keyword evidence="3" id="KW-0689">Ribosomal protein</keyword>
<organism evidence="3 4">
    <name type="scientific">Eilatimonas milleporae</name>
    <dbReference type="NCBI Taxonomy" id="911205"/>
    <lineage>
        <taxon>Bacteria</taxon>
        <taxon>Pseudomonadati</taxon>
        <taxon>Pseudomonadota</taxon>
        <taxon>Alphaproteobacteria</taxon>
        <taxon>Kordiimonadales</taxon>
        <taxon>Kordiimonadaceae</taxon>
        <taxon>Eilatimonas</taxon>
    </lineage>
</organism>
<dbReference type="GO" id="GO:0008080">
    <property type="term" value="F:N-acetyltransferase activity"/>
    <property type="evidence" value="ECO:0007669"/>
    <property type="project" value="InterPro"/>
</dbReference>
<feature type="domain" description="N-acetyltransferase" evidence="2">
    <location>
        <begin position="8"/>
        <end position="170"/>
    </location>
</feature>
<dbReference type="InterPro" id="IPR016181">
    <property type="entry name" value="Acyl_CoA_acyltransferase"/>
</dbReference>
<comment type="caution">
    <text evidence="3">The sequence shown here is derived from an EMBL/GenBank/DDBJ whole genome shotgun (WGS) entry which is preliminary data.</text>
</comment>
<protein>
    <submittedName>
        <fullName evidence="3">Ribosomal protein S18 acetylase RimI-like enzyme</fullName>
    </submittedName>
</protein>
<dbReference type="GO" id="GO:0005840">
    <property type="term" value="C:ribosome"/>
    <property type="evidence" value="ECO:0007669"/>
    <property type="project" value="UniProtKB-KW"/>
</dbReference>
<keyword evidence="1" id="KW-0808">Transferase</keyword>
<dbReference type="RefSeq" id="WP_121938002.1">
    <property type="nucleotide sequence ID" value="NZ_REFR01000010.1"/>
</dbReference>
<dbReference type="Pfam" id="PF00583">
    <property type="entry name" value="Acetyltransf_1"/>
    <property type="match status" value="1"/>
</dbReference>
<sequence length="191" mass="21563">MTPTDRTFHIADDFHPGDVAPIVALHMAYYGPLWGLGRVFEKSVRRGLDDFARRFTPGQDGAWLVRDRDGAPHGSLFIDRRGPEDPTPDRPETAFLRWFIMGERCRGTGLGRRMVAAAAAFCDEKGHDCRLYTFPGLKAARRLYESAGFRLTHETPDTLWGPDMMKQTFIRRQGASWQDSAIKHPLTGAET</sequence>
<keyword evidence="3" id="KW-0687">Ribonucleoprotein</keyword>
<dbReference type="PANTHER" id="PTHR13947">
    <property type="entry name" value="GNAT FAMILY N-ACETYLTRANSFERASE"/>
    <property type="match status" value="1"/>
</dbReference>
<keyword evidence="4" id="KW-1185">Reference proteome</keyword>
<dbReference type="SUPFAM" id="SSF55729">
    <property type="entry name" value="Acyl-CoA N-acyltransferases (Nat)"/>
    <property type="match status" value="1"/>
</dbReference>
<name>A0A3M0CGC5_9PROT</name>
<dbReference type="InterPro" id="IPR000182">
    <property type="entry name" value="GNAT_dom"/>
</dbReference>
<dbReference type="InterPro" id="IPR050769">
    <property type="entry name" value="NAT_camello-type"/>
</dbReference>
<dbReference type="PROSITE" id="PS51186">
    <property type="entry name" value="GNAT"/>
    <property type="match status" value="1"/>
</dbReference>
<dbReference type="InParanoid" id="A0A3M0CGC5"/>
<dbReference type="Gene3D" id="3.40.630.30">
    <property type="match status" value="1"/>
</dbReference>
<dbReference type="PANTHER" id="PTHR13947:SF37">
    <property type="entry name" value="LD18367P"/>
    <property type="match status" value="1"/>
</dbReference>
<proteinExistence type="predicted"/>
<reference evidence="3 4" key="1">
    <citation type="submission" date="2018-10" db="EMBL/GenBank/DDBJ databases">
        <title>Genomic Encyclopedia of Archaeal and Bacterial Type Strains, Phase II (KMG-II): from individual species to whole genera.</title>
        <authorList>
            <person name="Goeker M."/>
        </authorList>
    </citation>
    <scope>NUCLEOTIDE SEQUENCE [LARGE SCALE GENOMIC DNA]</scope>
    <source>
        <strain evidence="3 4">DSM 25217</strain>
    </source>
</reference>
<evidence type="ECO:0000256" key="1">
    <source>
        <dbReference type="ARBA" id="ARBA00022679"/>
    </source>
</evidence>
<dbReference type="EMBL" id="REFR01000010">
    <property type="protein sequence ID" value="RMB08658.1"/>
    <property type="molecule type" value="Genomic_DNA"/>
</dbReference>
<evidence type="ECO:0000259" key="2">
    <source>
        <dbReference type="PROSITE" id="PS51186"/>
    </source>
</evidence>
<dbReference type="Proteomes" id="UP000271227">
    <property type="component" value="Unassembled WGS sequence"/>
</dbReference>
<dbReference type="OrthoDB" id="273614at2"/>